<feature type="domain" description="U-box" evidence="4">
    <location>
        <begin position="213"/>
        <end position="285"/>
    </location>
</feature>
<dbReference type="PANTHER" id="PTHR46573">
    <property type="entry name" value="WD REPEAT, SAM AND U-BOX DOMAIN-CONTAINING PROTEIN 1"/>
    <property type="match status" value="1"/>
</dbReference>
<dbReference type="GO" id="GO:0016567">
    <property type="term" value="P:protein ubiquitination"/>
    <property type="evidence" value="ECO:0007669"/>
    <property type="project" value="InterPro"/>
</dbReference>
<dbReference type="InterPro" id="IPR003613">
    <property type="entry name" value="Ubox_domain"/>
</dbReference>
<keyword evidence="2" id="KW-0853">WD repeat</keyword>
<dbReference type="PROSITE" id="PS50294">
    <property type="entry name" value="WD_REPEATS_REGION"/>
    <property type="match status" value="2"/>
</dbReference>
<dbReference type="Pfam" id="PF00536">
    <property type="entry name" value="SAM_1"/>
    <property type="match status" value="1"/>
</dbReference>
<dbReference type="Gene3D" id="1.10.150.50">
    <property type="entry name" value="Transcription Factor, Ets-1"/>
    <property type="match status" value="1"/>
</dbReference>
<accession>A0AAV2S6E1</accession>
<dbReference type="InterPro" id="IPR013761">
    <property type="entry name" value="SAM/pointed_sf"/>
</dbReference>
<dbReference type="GO" id="GO:0004842">
    <property type="term" value="F:ubiquitin-protein transferase activity"/>
    <property type="evidence" value="ECO:0007669"/>
    <property type="project" value="InterPro"/>
</dbReference>
<comment type="caution">
    <text evidence="5">The sequence shown here is derived from an EMBL/GenBank/DDBJ whole genome shotgun (WGS) entry which is preliminary data.</text>
</comment>
<dbReference type="SMART" id="SM00320">
    <property type="entry name" value="WD40"/>
    <property type="match status" value="2"/>
</dbReference>
<dbReference type="PROSITE" id="PS50105">
    <property type="entry name" value="SAM_DOMAIN"/>
    <property type="match status" value="1"/>
</dbReference>
<evidence type="ECO:0000256" key="2">
    <source>
        <dbReference type="PROSITE-ProRule" id="PRU00221"/>
    </source>
</evidence>
<dbReference type="Gene3D" id="2.130.10.10">
    <property type="entry name" value="YVTN repeat-like/Quinoprotein amine dehydrogenase"/>
    <property type="match status" value="1"/>
</dbReference>
<dbReference type="Gene3D" id="3.30.40.10">
    <property type="entry name" value="Zinc/RING finger domain, C3HC4 (zinc finger)"/>
    <property type="match status" value="1"/>
</dbReference>
<dbReference type="InterPro" id="IPR001660">
    <property type="entry name" value="SAM"/>
</dbReference>
<dbReference type="AlphaFoldDB" id="A0AAV2S6E1"/>
<evidence type="ECO:0000256" key="1">
    <source>
        <dbReference type="ARBA" id="ARBA00020894"/>
    </source>
</evidence>
<dbReference type="PROSITE" id="PS50082">
    <property type="entry name" value="WD_REPEATS_2"/>
    <property type="match status" value="2"/>
</dbReference>
<evidence type="ECO:0000313" key="6">
    <source>
        <dbReference type="Proteomes" id="UP001497623"/>
    </source>
</evidence>
<dbReference type="InterPro" id="IPR052085">
    <property type="entry name" value="WD-SAM-U-box"/>
</dbReference>
<dbReference type="EMBL" id="CAXKWB010049646">
    <property type="protein sequence ID" value="CAL4168899.1"/>
    <property type="molecule type" value="Genomic_DNA"/>
</dbReference>
<evidence type="ECO:0000259" key="3">
    <source>
        <dbReference type="PROSITE" id="PS50105"/>
    </source>
</evidence>
<dbReference type="Proteomes" id="UP001497623">
    <property type="component" value="Unassembled WGS sequence"/>
</dbReference>
<dbReference type="InterPro" id="IPR001680">
    <property type="entry name" value="WD40_rpt"/>
</dbReference>
<feature type="repeat" description="WD" evidence="2">
    <location>
        <begin position="67"/>
        <end position="108"/>
    </location>
</feature>
<reference evidence="5 6" key="1">
    <citation type="submission" date="2024-05" db="EMBL/GenBank/DDBJ databases">
        <authorList>
            <person name="Wallberg A."/>
        </authorList>
    </citation>
    <scope>NUCLEOTIDE SEQUENCE [LARGE SCALE GENOMIC DNA]</scope>
</reference>
<dbReference type="InterPro" id="IPR015943">
    <property type="entry name" value="WD40/YVTN_repeat-like_dom_sf"/>
</dbReference>
<feature type="repeat" description="WD" evidence="2">
    <location>
        <begin position="25"/>
        <end position="57"/>
    </location>
</feature>
<dbReference type="SUPFAM" id="SSF57850">
    <property type="entry name" value="RING/U-box"/>
    <property type="match status" value="1"/>
</dbReference>
<proteinExistence type="predicted"/>
<dbReference type="Pfam" id="PF04564">
    <property type="entry name" value="U-box"/>
    <property type="match status" value="1"/>
</dbReference>
<evidence type="ECO:0000313" key="5">
    <source>
        <dbReference type="EMBL" id="CAL4168899.1"/>
    </source>
</evidence>
<dbReference type="PANTHER" id="PTHR46573:SF1">
    <property type="entry name" value="WD REPEAT, SAM AND U-BOX DOMAIN-CONTAINING PROTEIN 1"/>
    <property type="match status" value="1"/>
</dbReference>
<dbReference type="SUPFAM" id="SSF50978">
    <property type="entry name" value="WD40 repeat-like"/>
    <property type="match status" value="1"/>
</dbReference>
<keyword evidence="6" id="KW-1185">Reference proteome</keyword>
<name>A0AAV2S6E1_MEGNR</name>
<organism evidence="5 6">
    <name type="scientific">Meganyctiphanes norvegica</name>
    <name type="common">Northern krill</name>
    <name type="synonym">Thysanopoda norvegica</name>
    <dbReference type="NCBI Taxonomy" id="48144"/>
    <lineage>
        <taxon>Eukaryota</taxon>
        <taxon>Metazoa</taxon>
        <taxon>Ecdysozoa</taxon>
        <taxon>Arthropoda</taxon>
        <taxon>Crustacea</taxon>
        <taxon>Multicrustacea</taxon>
        <taxon>Malacostraca</taxon>
        <taxon>Eumalacostraca</taxon>
        <taxon>Eucarida</taxon>
        <taxon>Euphausiacea</taxon>
        <taxon>Euphausiidae</taxon>
        <taxon>Meganyctiphanes</taxon>
    </lineage>
</organism>
<dbReference type="SMART" id="SM00504">
    <property type="entry name" value="Ubox"/>
    <property type="match status" value="1"/>
</dbReference>
<protein>
    <recommendedName>
        <fullName evidence="1">WD repeat, SAM and U-box domain-containing protein 1</fullName>
    </recommendedName>
</protein>
<dbReference type="PROSITE" id="PS51698">
    <property type="entry name" value="U_BOX"/>
    <property type="match status" value="1"/>
</dbReference>
<gene>
    <name evidence="5" type="ORF">MNOR_LOCUS33755</name>
</gene>
<dbReference type="CDD" id="cd16655">
    <property type="entry name" value="RING-Ubox_WDSUB1-like"/>
    <property type="match status" value="1"/>
</dbReference>
<dbReference type="Pfam" id="PF00400">
    <property type="entry name" value="WD40"/>
    <property type="match status" value="2"/>
</dbReference>
<feature type="domain" description="SAM" evidence="3">
    <location>
        <begin position="134"/>
        <end position="198"/>
    </location>
</feature>
<dbReference type="InterPro" id="IPR013083">
    <property type="entry name" value="Znf_RING/FYVE/PHD"/>
</dbReference>
<evidence type="ECO:0000259" key="4">
    <source>
        <dbReference type="PROSITE" id="PS51698"/>
    </source>
</evidence>
<dbReference type="InterPro" id="IPR036322">
    <property type="entry name" value="WD40_repeat_dom_sf"/>
</dbReference>
<sequence>MGSAQAMGLMHQAGEKASITLHHTLHGHKAPVMAVRFSSNGLMLASASGDKTVRLWDPIKMELLGILEGPLRYVTSCAFSDDGALLAAGSGDRFVHVWRVDNITVNNTAYYSSKTIAAKFPSQRYRENKKVIDWTCDDLCDWLVEAGLAEYSHDFRSQAIDGRELLALSDETLEHKLGVDALGHRNKIMRLVQKHGTDGSATPLGSAVDNLNNPPTEFLCPITQELICDPVLCADGFTYERIAMEAWLASGKRTSPMTNEKLSHLTLTPNRTVRTLIQRYKEDRF</sequence>
<dbReference type="SMART" id="SM00454">
    <property type="entry name" value="SAM"/>
    <property type="match status" value="1"/>
</dbReference>
<dbReference type="SUPFAM" id="SSF47769">
    <property type="entry name" value="SAM/Pointed domain"/>
    <property type="match status" value="1"/>
</dbReference>